<dbReference type="Gene3D" id="3.40.30.10">
    <property type="entry name" value="Glutaredoxin"/>
    <property type="match status" value="1"/>
</dbReference>
<organism evidence="4 5">
    <name type="scientific">Paenibacillus glycanilyticus</name>
    <dbReference type="NCBI Taxonomy" id="126569"/>
    <lineage>
        <taxon>Bacteria</taxon>
        <taxon>Bacillati</taxon>
        <taxon>Bacillota</taxon>
        <taxon>Bacilli</taxon>
        <taxon>Bacillales</taxon>
        <taxon>Paenibacillaceae</taxon>
        <taxon>Paenibacillus</taxon>
    </lineage>
</organism>
<dbReference type="Pfam" id="PF02630">
    <property type="entry name" value="SCO1-SenC"/>
    <property type="match status" value="1"/>
</dbReference>
<gene>
    <name evidence="4" type="ORF">PghCCS26_20620</name>
</gene>
<proteinExistence type="inferred from homology"/>
<evidence type="ECO:0000256" key="2">
    <source>
        <dbReference type="ARBA" id="ARBA00023008"/>
    </source>
</evidence>
<dbReference type="InterPro" id="IPR003782">
    <property type="entry name" value="SCO1/SenC"/>
</dbReference>
<dbReference type="PROSITE" id="PS51352">
    <property type="entry name" value="THIOREDOXIN_2"/>
    <property type="match status" value="1"/>
</dbReference>
<evidence type="ECO:0000256" key="1">
    <source>
        <dbReference type="ARBA" id="ARBA00010996"/>
    </source>
</evidence>
<dbReference type="EMBL" id="BTCL01000005">
    <property type="protein sequence ID" value="GMK44934.1"/>
    <property type="molecule type" value="Genomic_DNA"/>
</dbReference>
<protein>
    <submittedName>
        <fullName evidence="4">Cytochrome-c oxidase</fullName>
    </submittedName>
</protein>
<dbReference type="InterPro" id="IPR013766">
    <property type="entry name" value="Thioredoxin_domain"/>
</dbReference>
<evidence type="ECO:0000313" key="4">
    <source>
        <dbReference type="EMBL" id="GMK44934.1"/>
    </source>
</evidence>
<evidence type="ECO:0000313" key="5">
    <source>
        <dbReference type="Proteomes" id="UP001285921"/>
    </source>
</evidence>
<accession>A0ABQ6NJJ1</accession>
<comment type="caution">
    <text evidence="4">The sequence shown here is derived from an EMBL/GenBank/DDBJ whole genome shotgun (WGS) entry which is preliminary data.</text>
</comment>
<keyword evidence="2" id="KW-0186">Copper</keyword>
<name>A0ABQ6NJJ1_9BACL</name>
<keyword evidence="5" id="KW-1185">Reference proteome</keyword>
<feature type="domain" description="Thioredoxin" evidence="3">
    <location>
        <begin position="38"/>
        <end position="208"/>
    </location>
</feature>
<comment type="similarity">
    <text evidence="1">Belongs to the SCO1/2 family.</text>
</comment>
<evidence type="ECO:0000259" key="3">
    <source>
        <dbReference type="PROSITE" id="PS51352"/>
    </source>
</evidence>
<sequence>MAFLKKHSFKFAVLALCLAMGIYLFITNYSQSSGGSKMPVQMAAPSFALKDINGNEVSLDSTNGKARLVYFYWASCPDVCPPTTFMISEAEDQLREAGLLGTKAELISITFDPAHDTPDVIRDFATRNFAQLDEGGWDFLRGDDEEASIKLARDFGVSVKRDEANNSFIHMNVITLVDKKGQIRKWINGSDESLTPESLVSDLKQLAKE</sequence>
<dbReference type="SUPFAM" id="SSF52833">
    <property type="entry name" value="Thioredoxin-like"/>
    <property type="match status" value="1"/>
</dbReference>
<dbReference type="PANTHER" id="PTHR12151">
    <property type="entry name" value="ELECTRON TRANSPORT PROTIN SCO1/SENC FAMILY MEMBER"/>
    <property type="match status" value="1"/>
</dbReference>
<dbReference type="Proteomes" id="UP001285921">
    <property type="component" value="Unassembled WGS sequence"/>
</dbReference>
<reference evidence="4 5" key="1">
    <citation type="submission" date="2023-05" db="EMBL/GenBank/DDBJ databases">
        <title>Draft genome of Paenibacillus sp. CCS26.</title>
        <authorList>
            <person name="Akita H."/>
            <person name="Shinto Y."/>
            <person name="Kimura Z."/>
        </authorList>
    </citation>
    <scope>NUCLEOTIDE SEQUENCE [LARGE SCALE GENOMIC DNA]</scope>
    <source>
        <strain evidence="4 5">CCS26</strain>
    </source>
</reference>
<dbReference type="InterPro" id="IPR036249">
    <property type="entry name" value="Thioredoxin-like_sf"/>
</dbReference>
<dbReference type="RefSeq" id="WP_317979814.1">
    <property type="nucleotide sequence ID" value="NZ_BTCL01000005.1"/>
</dbReference>
<dbReference type="PANTHER" id="PTHR12151:SF25">
    <property type="entry name" value="LINALOOL DEHYDRATASE_ISOMERASE DOMAIN-CONTAINING PROTEIN"/>
    <property type="match status" value="1"/>
</dbReference>
<dbReference type="CDD" id="cd02968">
    <property type="entry name" value="SCO"/>
    <property type="match status" value="1"/>
</dbReference>